<evidence type="ECO:0000313" key="1">
    <source>
        <dbReference type="EMBL" id="KAH3738709.1"/>
    </source>
</evidence>
<name>A0A9D4D682_DREPO</name>
<protein>
    <submittedName>
        <fullName evidence="1">Uncharacterized protein</fullName>
    </submittedName>
</protein>
<evidence type="ECO:0000313" key="2">
    <source>
        <dbReference type="Proteomes" id="UP000828390"/>
    </source>
</evidence>
<comment type="caution">
    <text evidence="1">The sequence shown here is derived from an EMBL/GenBank/DDBJ whole genome shotgun (WGS) entry which is preliminary data.</text>
</comment>
<keyword evidence="2" id="KW-1185">Reference proteome</keyword>
<accession>A0A9D4D682</accession>
<dbReference type="Proteomes" id="UP000828390">
    <property type="component" value="Unassembled WGS sequence"/>
</dbReference>
<dbReference type="EMBL" id="JAIWYP010000011">
    <property type="protein sequence ID" value="KAH3738709.1"/>
    <property type="molecule type" value="Genomic_DNA"/>
</dbReference>
<reference evidence="1" key="2">
    <citation type="submission" date="2020-11" db="EMBL/GenBank/DDBJ databases">
        <authorList>
            <person name="McCartney M.A."/>
            <person name="Auch B."/>
            <person name="Kono T."/>
            <person name="Mallez S."/>
            <person name="Becker A."/>
            <person name="Gohl D.M."/>
            <person name="Silverstein K.A.T."/>
            <person name="Koren S."/>
            <person name="Bechman K.B."/>
            <person name="Herman A."/>
            <person name="Abrahante J.E."/>
            <person name="Garbe J."/>
        </authorList>
    </citation>
    <scope>NUCLEOTIDE SEQUENCE</scope>
    <source>
        <strain evidence="1">Duluth1</strain>
        <tissue evidence="1">Whole animal</tissue>
    </source>
</reference>
<dbReference type="AlphaFoldDB" id="A0A9D4D682"/>
<sequence length="61" mass="6855">MREIGHICHSEPAMSNEETMDTAAIASLQCQMREMEHSCHSELAMSDETQWDTGGRACNVR</sequence>
<reference evidence="1" key="1">
    <citation type="journal article" date="2019" name="bioRxiv">
        <title>The Genome of the Zebra Mussel, Dreissena polymorpha: A Resource for Invasive Species Research.</title>
        <authorList>
            <person name="McCartney M.A."/>
            <person name="Auch B."/>
            <person name="Kono T."/>
            <person name="Mallez S."/>
            <person name="Zhang Y."/>
            <person name="Obille A."/>
            <person name="Becker A."/>
            <person name="Abrahante J.E."/>
            <person name="Garbe J."/>
            <person name="Badalamenti J.P."/>
            <person name="Herman A."/>
            <person name="Mangelson H."/>
            <person name="Liachko I."/>
            <person name="Sullivan S."/>
            <person name="Sone E.D."/>
            <person name="Koren S."/>
            <person name="Silverstein K.A.T."/>
            <person name="Beckman K.B."/>
            <person name="Gohl D.M."/>
        </authorList>
    </citation>
    <scope>NUCLEOTIDE SEQUENCE</scope>
    <source>
        <strain evidence="1">Duluth1</strain>
        <tissue evidence="1">Whole animal</tissue>
    </source>
</reference>
<proteinExistence type="predicted"/>
<gene>
    <name evidence="1" type="ORF">DPMN_045350</name>
</gene>
<organism evidence="1 2">
    <name type="scientific">Dreissena polymorpha</name>
    <name type="common">Zebra mussel</name>
    <name type="synonym">Mytilus polymorpha</name>
    <dbReference type="NCBI Taxonomy" id="45954"/>
    <lineage>
        <taxon>Eukaryota</taxon>
        <taxon>Metazoa</taxon>
        <taxon>Spiralia</taxon>
        <taxon>Lophotrochozoa</taxon>
        <taxon>Mollusca</taxon>
        <taxon>Bivalvia</taxon>
        <taxon>Autobranchia</taxon>
        <taxon>Heteroconchia</taxon>
        <taxon>Euheterodonta</taxon>
        <taxon>Imparidentia</taxon>
        <taxon>Neoheterodontei</taxon>
        <taxon>Myida</taxon>
        <taxon>Dreissenoidea</taxon>
        <taxon>Dreissenidae</taxon>
        <taxon>Dreissena</taxon>
    </lineage>
</organism>